<accession>A0A1M6TMW0</accession>
<gene>
    <name evidence="2" type="ORF">SAMN05444267_1005145</name>
</gene>
<dbReference type="AlphaFoldDB" id="A0A1M6TMW0"/>
<feature type="signal peptide" evidence="1">
    <location>
        <begin position="1"/>
        <end position="20"/>
    </location>
</feature>
<dbReference type="RefSeq" id="WP_073291403.1">
    <property type="nucleotide sequence ID" value="NZ_FRAV01000005.1"/>
</dbReference>
<dbReference type="EMBL" id="FRAV01000005">
    <property type="protein sequence ID" value="SHK58219.1"/>
    <property type="molecule type" value="Genomic_DNA"/>
</dbReference>
<protein>
    <submittedName>
        <fullName evidence="2">Uncharacterized protein</fullName>
    </submittedName>
</protein>
<keyword evidence="3" id="KW-1185">Reference proteome</keyword>
<reference evidence="3" key="1">
    <citation type="submission" date="2016-11" db="EMBL/GenBank/DDBJ databases">
        <authorList>
            <person name="Varghese N."/>
            <person name="Submissions S."/>
        </authorList>
    </citation>
    <scope>NUCLEOTIDE SEQUENCE [LARGE SCALE GENOMIC DNA]</scope>
    <source>
        <strain evidence="3">DSM 26899</strain>
    </source>
</reference>
<evidence type="ECO:0000313" key="3">
    <source>
        <dbReference type="Proteomes" id="UP000184364"/>
    </source>
</evidence>
<dbReference type="Proteomes" id="UP000184364">
    <property type="component" value="Unassembled WGS sequence"/>
</dbReference>
<evidence type="ECO:0000313" key="2">
    <source>
        <dbReference type="EMBL" id="SHK58219.1"/>
    </source>
</evidence>
<proteinExistence type="predicted"/>
<evidence type="ECO:0000256" key="1">
    <source>
        <dbReference type="SAM" id="SignalP"/>
    </source>
</evidence>
<keyword evidence="1" id="KW-0732">Signal</keyword>
<sequence>MKRKIIVASLFYCVCLSAQVGINTRMPTATLDVVSSTAAPANKILNIQNSRTSNANNITIYEDSRSYVGRPDNITPDVTNDALVNLYGWTGRSNLKLDNVPSTQNQRAGFARPGVDYNHLSPAYIDINGHVVKAYDPFSNTVTASNFDGIYVTPNSTAGISIVTVDSFGLVTFKVGSGLVFGTLGVGNNILATVNFDVNTGFSYSDAMSGSGSDGTRYPMTVTTTSNNSNSIASYTADITFSFPSGPNLVFFYQNGSIFVRNTGSGSISIVIMESKRYQ</sequence>
<dbReference type="OrthoDB" id="1242646at2"/>
<organism evidence="2 3">
    <name type="scientific">Chryseobacterium polytrichastri</name>
    <dbReference type="NCBI Taxonomy" id="1302687"/>
    <lineage>
        <taxon>Bacteria</taxon>
        <taxon>Pseudomonadati</taxon>
        <taxon>Bacteroidota</taxon>
        <taxon>Flavobacteriia</taxon>
        <taxon>Flavobacteriales</taxon>
        <taxon>Weeksellaceae</taxon>
        <taxon>Chryseobacterium group</taxon>
        <taxon>Chryseobacterium</taxon>
    </lineage>
</organism>
<name>A0A1M6TMW0_9FLAO</name>
<feature type="chain" id="PRO_5012567913" evidence="1">
    <location>
        <begin position="21"/>
        <end position="279"/>
    </location>
</feature>